<reference evidence="4" key="3">
    <citation type="submission" date="2025-09" db="UniProtKB">
        <authorList>
            <consortium name="Ensembl"/>
        </authorList>
    </citation>
    <scope>IDENTIFICATION</scope>
</reference>
<comment type="similarity">
    <text evidence="3">Belongs to the RAM family.</text>
</comment>
<dbReference type="AlphaFoldDB" id="A0A8C5HS51"/>
<reference evidence="4" key="1">
    <citation type="submission" date="2020-06" db="EMBL/GenBank/DDBJ databases">
        <authorList>
            <consortium name="Wellcome Sanger Institute Data Sharing"/>
        </authorList>
    </citation>
    <scope>NUCLEOTIDE SEQUENCE [LARGE SCALE GENOMIC DNA]</scope>
</reference>
<evidence type="ECO:0008006" key="6">
    <source>
        <dbReference type="Google" id="ProtNLM"/>
    </source>
</evidence>
<dbReference type="PANTHER" id="PTHR48168:SF1">
    <property type="entry name" value="RNA GUANINE-N7 METHYLTRANSFERASE ACTIVATING SUBUNIT-RELATED"/>
    <property type="match status" value="1"/>
</dbReference>
<dbReference type="InterPro" id="IPR028271">
    <property type="entry name" value="RAMAC"/>
</dbReference>
<evidence type="ECO:0000313" key="5">
    <source>
        <dbReference type="Proteomes" id="UP000694680"/>
    </source>
</evidence>
<keyword evidence="5" id="KW-1185">Reference proteome</keyword>
<sequence>MTESKENTQSYEEMFAKRFTAEDEEYQKYVNRPTDPPPIVENWRGRGGGNHRGWDTLHYPTSITDMHCTFSWPLIETKMHYNVQIFIQYRQPPVLFVRGR</sequence>
<keyword evidence="2" id="KW-0539">Nucleus</keyword>
<evidence type="ECO:0000256" key="2">
    <source>
        <dbReference type="ARBA" id="ARBA00023242"/>
    </source>
</evidence>
<reference evidence="4" key="2">
    <citation type="submission" date="2025-08" db="UniProtKB">
        <authorList>
            <consortium name="Ensembl"/>
        </authorList>
    </citation>
    <scope>IDENTIFICATION</scope>
</reference>
<comment type="subcellular location">
    <subcellularLocation>
        <location evidence="1">Nucleus</location>
    </subcellularLocation>
</comment>
<evidence type="ECO:0000256" key="3">
    <source>
        <dbReference type="ARBA" id="ARBA00034716"/>
    </source>
</evidence>
<dbReference type="GO" id="GO:0003723">
    <property type="term" value="F:RNA binding"/>
    <property type="evidence" value="ECO:0007669"/>
    <property type="project" value="InterPro"/>
</dbReference>
<dbReference type="PANTHER" id="PTHR48168">
    <property type="entry name" value="RNA GUANINE-7 METHYLTRANSFERASE-ACTIVATING SUBUNIT-LIKE (PSEUDOGENE)-RELATED"/>
    <property type="match status" value="1"/>
</dbReference>
<dbReference type="Proteomes" id="UP000694680">
    <property type="component" value="Chromosome 3"/>
</dbReference>
<protein>
    <recommendedName>
        <fullName evidence="6">RNMT-activating mini protein</fullName>
    </recommendedName>
</protein>
<dbReference type="GO" id="GO:0031533">
    <property type="term" value="C:mRNA capping enzyme complex"/>
    <property type="evidence" value="ECO:0007669"/>
    <property type="project" value="InterPro"/>
</dbReference>
<accession>A0A8C5HS51</accession>
<evidence type="ECO:0000313" key="4">
    <source>
        <dbReference type="Ensembl" id="ENSGWIP00000049134.1"/>
    </source>
</evidence>
<evidence type="ECO:0000256" key="1">
    <source>
        <dbReference type="ARBA" id="ARBA00004123"/>
    </source>
</evidence>
<dbReference type="Pfam" id="PF15320">
    <property type="entry name" value="RAM"/>
    <property type="match status" value="1"/>
</dbReference>
<dbReference type="Ensembl" id="ENSGWIT00000053124.1">
    <property type="protein sequence ID" value="ENSGWIP00000049134.1"/>
    <property type="gene ID" value="ENSGWIG00000023996.1"/>
</dbReference>
<dbReference type="GO" id="GO:0106005">
    <property type="term" value="P:RNA 5'-cap (guanine-N7)-methylation"/>
    <property type="evidence" value="ECO:0007669"/>
    <property type="project" value="InterPro"/>
</dbReference>
<name>A0A8C5HS51_GOUWI</name>
<organism evidence="4 5">
    <name type="scientific">Gouania willdenowi</name>
    <name type="common">Blunt-snouted clingfish</name>
    <name type="synonym">Lepadogaster willdenowi</name>
    <dbReference type="NCBI Taxonomy" id="441366"/>
    <lineage>
        <taxon>Eukaryota</taxon>
        <taxon>Metazoa</taxon>
        <taxon>Chordata</taxon>
        <taxon>Craniata</taxon>
        <taxon>Vertebrata</taxon>
        <taxon>Euteleostomi</taxon>
        <taxon>Actinopterygii</taxon>
        <taxon>Neopterygii</taxon>
        <taxon>Teleostei</taxon>
        <taxon>Neoteleostei</taxon>
        <taxon>Acanthomorphata</taxon>
        <taxon>Ovalentaria</taxon>
        <taxon>Blenniimorphae</taxon>
        <taxon>Blenniiformes</taxon>
        <taxon>Gobiesocoidei</taxon>
        <taxon>Gobiesocidae</taxon>
        <taxon>Gobiesocinae</taxon>
        <taxon>Gouania</taxon>
    </lineage>
</organism>
<proteinExistence type="inferred from homology"/>